<dbReference type="Proteomes" id="UP000596661">
    <property type="component" value="Unassembled WGS sequence"/>
</dbReference>
<evidence type="ECO:0000313" key="1">
    <source>
        <dbReference type="EnsemblPlants" id="cds.evm.model.ctgX23.10"/>
    </source>
</evidence>
<organism evidence="1 2">
    <name type="scientific">Cannabis sativa</name>
    <name type="common">Hemp</name>
    <name type="synonym">Marijuana</name>
    <dbReference type="NCBI Taxonomy" id="3483"/>
    <lineage>
        <taxon>Eukaryota</taxon>
        <taxon>Viridiplantae</taxon>
        <taxon>Streptophyta</taxon>
        <taxon>Embryophyta</taxon>
        <taxon>Tracheophyta</taxon>
        <taxon>Spermatophyta</taxon>
        <taxon>Magnoliopsida</taxon>
        <taxon>eudicotyledons</taxon>
        <taxon>Gunneridae</taxon>
        <taxon>Pentapetalae</taxon>
        <taxon>rosids</taxon>
        <taxon>fabids</taxon>
        <taxon>Rosales</taxon>
        <taxon>Cannabaceae</taxon>
        <taxon>Cannabis</taxon>
    </lineage>
</organism>
<evidence type="ECO:0000313" key="2">
    <source>
        <dbReference type="Proteomes" id="UP000596661"/>
    </source>
</evidence>
<dbReference type="AlphaFoldDB" id="A0A803QS36"/>
<dbReference type="OMA" id="WCALEVL"/>
<dbReference type="EnsemblPlants" id="evm.model.ctgX23.10">
    <property type="protein sequence ID" value="cds.evm.model.ctgX23.10"/>
    <property type="gene ID" value="evm.TU.ctgX23.10"/>
</dbReference>
<name>A0A803QS36_CANSA</name>
<accession>A0A803QS36</accession>
<protein>
    <submittedName>
        <fullName evidence="1">Uncharacterized protein</fullName>
    </submittedName>
</protein>
<keyword evidence="2" id="KW-1185">Reference proteome</keyword>
<reference evidence="1" key="1">
    <citation type="submission" date="2021-03" db="UniProtKB">
        <authorList>
            <consortium name="EnsemblPlants"/>
        </authorList>
    </citation>
    <scope>IDENTIFICATION</scope>
</reference>
<dbReference type="Gramene" id="evm.model.ctgX23.10">
    <property type="protein sequence ID" value="cds.evm.model.ctgX23.10"/>
    <property type="gene ID" value="evm.TU.ctgX23.10"/>
</dbReference>
<sequence length="100" mass="10972">MILNLTITQVVDTIPASITSEMNAFLTAPFTVAEVEIALKAMSRTKPISDGMSAMFYQNYWDIVGTSVTEVVLSVLNHAQDMEQINQAIITLVPKINSPQ</sequence>
<proteinExistence type="predicted"/>